<protein>
    <submittedName>
        <fullName evidence="1">Uncharacterized protein</fullName>
    </submittedName>
</protein>
<dbReference type="EMBL" id="ML120495">
    <property type="protein sequence ID" value="RPA91506.1"/>
    <property type="molecule type" value="Genomic_DNA"/>
</dbReference>
<evidence type="ECO:0000313" key="2">
    <source>
        <dbReference type="Proteomes" id="UP000276215"/>
    </source>
</evidence>
<feature type="non-terminal residue" evidence="1">
    <location>
        <position position="1"/>
    </location>
</feature>
<accession>A0A3N4J035</accession>
<sequence>KGYFDGSSIDIIYLQYIYMNIICIHVQTFVQVHNTHCIQHQRNQEHYLPTS</sequence>
<dbReference type="Proteomes" id="UP000276215">
    <property type="component" value="Unassembled WGS sequence"/>
</dbReference>
<reference evidence="1 2" key="1">
    <citation type="journal article" date="2018" name="Nat. Ecol. Evol.">
        <title>Pezizomycetes genomes reveal the molecular basis of ectomycorrhizal truffle lifestyle.</title>
        <authorList>
            <person name="Murat C."/>
            <person name="Payen T."/>
            <person name="Noel B."/>
            <person name="Kuo A."/>
            <person name="Morin E."/>
            <person name="Chen J."/>
            <person name="Kohler A."/>
            <person name="Krizsan K."/>
            <person name="Balestrini R."/>
            <person name="Da Silva C."/>
            <person name="Montanini B."/>
            <person name="Hainaut M."/>
            <person name="Levati E."/>
            <person name="Barry K.W."/>
            <person name="Belfiori B."/>
            <person name="Cichocki N."/>
            <person name="Clum A."/>
            <person name="Dockter R.B."/>
            <person name="Fauchery L."/>
            <person name="Guy J."/>
            <person name="Iotti M."/>
            <person name="Le Tacon F."/>
            <person name="Lindquist E.A."/>
            <person name="Lipzen A."/>
            <person name="Malagnac F."/>
            <person name="Mello A."/>
            <person name="Molinier V."/>
            <person name="Miyauchi S."/>
            <person name="Poulain J."/>
            <person name="Riccioni C."/>
            <person name="Rubini A."/>
            <person name="Sitrit Y."/>
            <person name="Splivallo R."/>
            <person name="Traeger S."/>
            <person name="Wang M."/>
            <person name="Zifcakova L."/>
            <person name="Wipf D."/>
            <person name="Zambonelli A."/>
            <person name="Paolocci F."/>
            <person name="Nowrousian M."/>
            <person name="Ottonello S."/>
            <person name="Baldrian P."/>
            <person name="Spatafora J.W."/>
            <person name="Henrissat B."/>
            <person name="Nagy L.G."/>
            <person name="Aury J.M."/>
            <person name="Wincker P."/>
            <person name="Grigoriev I.V."/>
            <person name="Bonfante P."/>
            <person name="Martin F.M."/>
        </authorList>
    </citation>
    <scope>NUCLEOTIDE SEQUENCE [LARGE SCALE GENOMIC DNA]</scope>
    <source>
        <strain evidence="1 2">120613-1</strain>
    </source>
</reference>
<dbReference type="AlphaFoldDB" id="A0A3N4J035"/>
<keyword evidence="2" id="KW-1185">Reference proteome</keyword>
<proteinExistence type="predicted"/>
<organism evidence="1 2">
    <name type="scientific">Choiromyces venosus 120613-1</name>
    <dbReference type="NCBI Taxonomy" id="1336337"/>
    <lineage>
        <taxon>Eukaryota</taxon>
        <taxon>Fungi</taxon>
        <taxon>Dikarya</taxon>
        <taxon>Ascomycota</taxon>
        <taxon>Pezizomycotina</taxon>
        <taxon>Pezizomycetes</taxon>
        <taxon>Pezizales</taxon>
        <taxon>Tuberaceae</taxon>
        <taxon>Choiromyces</taxon>
    </lineage>
</organism>
<gene>
    <name evidence="1" type="ORF">L873DRAFT_1714044</name>
</gene>
<name>A0A3N4J035_9PEZI</name>
<evidence type="ECO:0000313" key="1">
    <source>
        <dbReference type="EMBL" id="RPA91506.1"/>
    </source>
</evidence>